<dbReference type="RefSeq" id="XP_042637742.1">
    <property type="nucleotide sequence ID" value="XM_042781808.1"/>
</dbReference>
<sequence length="379" mass="41640">MMSPTYVQWDIVYSLYNFGSIFIIVLIIWQVKKIQHGLRLGHNRSCCWRHRRVRQRTREAVSRARRTSPEEAEKPQKLLSLLKSQGWLPQEGHVRRLLCADPCCHICNDMALEIQQLLTGDNTLAAPTSAGASLRPSCLGVLSTSAVSEESRQRGSRHCRVHSLAPLSPALPQARDQQSSPQTAARSTGPVSAHEDCDEHLQLGQEVQLPDASWDPQALCPSRLEKPRAPVSRQERNESSSGFSLEKQEAAETSSVNKMKYLLHWIYPKMEGQGHEECSLSNPVTVSNARAKKVERSPDLTYNCVRATESEKPAGGPKAQPPHAEESLHFSSAPQSVPVPRQSQCPGSPRARQCPVSPISSVTSGPGATSASALSTVLN</sequence>
<dbReference type="Proteomes" id="UP000694850">
    <property type="component" value="Unplaced"/>
</dbReference>
<accession>A0AC54Z8F8</accession>
<protein>
    <submittedName>
        <fullName evidence="2">Protein FAM205C</fullName>
    </submittedName>
</protein>
<keyword evidence="1" id="KW-1185">Reference proteome</keyword>
<reference evidence="2" key="1">
    <citation type="submission" date="2025-08" db="UniProtKB">
        <authorList>
            <consortium name="RefSeq"/>
        </authorList>
    </citation>
    <scope>IDENTIFICATION</scope>
</reference>
<organism evidence="1 2">
    <name type="scientific">Orycteropus afer afer</name>
    <dbReference type="NCBI Taxonomy" id="1230840"/>
    <lineage>
        <taxon>Eukaryota</taxon>
        <taxon>Metazoa</taxon>
        <taxon>Chordata</taxon>
        <taxon>Craniata</taxon>
        <taxon>Vertebrata</taxon>
        <taxon>Euteleostomi</taxon>
        <taxon>Mammalia</taxon>
        <taxon>Eutheria</taxon>
        <taxon>Afrotheria</taxon>
        <taxon>Tubulidentata</taxon>
        <taxon>Orycteropodidae</taxon>
        <taxon>Orycteropus</taxon>
    </lineage>
</organism>
<evidence type="ECO:0000313" key="1">
    <source>
        <dbReference type="Proteomes" id="UP000694850"/>
    </source>
</evidence>
<proteinExistence type="predicted"/>
<evidence type="ECO:0000313" key="2">
    <source>
        <dbReference type="RefSeq" id="XP_042637742.1"/>
    </source>
</evidence>
<gene>
    <name evidence="2" type="primary">LOC103202198</name>
</gene>
<name>A0AC54Z8F8_ORYAF</name>